<comment type="caution">
    <text evidence="6">The sequence shown here is derived from an EMBL/GenBank/DDBJ whole genome shotgun (WGS) entry which is preliminary data.</text>
</comment>
<keyword evidence="3" id="KW-0520">NAD</keyword>
<reference evidence="6" key="1">
    <citation type="submission" date="2020-10" db="EMBL/GenBank/DDBJ databases">
        <authorList>
            <person name="Gilroy R."/>
        </authorList>
    </citation>
    <scope>NUCLEOTIDE SEQUENCE</scope>
    <source>
        <strain evidence="6">10192</strain>
    </source>
</reference>
<evidence type="ECO:0000256" key="1">
    <source>
        <dbReference type="ARBA" id="ARBA00005854"/>
    </source>
</evidence>
<dbReference type="PROSITE" id="PS00671">
    <property type="entry name" value="D_2_HYDROXYACID_DH_3"/>
    <property type="match status" value="1"/>
</dbReference>
<evidence type="ECO:0000259" key="5">
    <source>
        <dbReference type="SMART" id="SM00997"/>
    </source>
</evidence>
<sequence length="342" mass="38590">MTLNMLVFEYREVEKNFFGTNKFDNFNIKFYTDTLTPETVENFPEDILENTNVISVFINSVINEKVINAFKNLRIISTRSTGYDHIDLNACQNKNIAVINVENYGETSVAQYTFGLIIMLVRKIYAAAISVKNCENTNMNFNGRDISKLTIGVIGTGAIGAAVCRLAKCFGMNILASDINPKRELEELSGFKYVNLEELLKKSDIVTIHVPYTGHNYHMISQNQFELMKESACIINTSRGELINLQALYDRIKNGKLAGAALDVLMCESISFNCKKFAENINQESLKCYNEVKTVEKLNKYHNVIITPHIAYDTLDSVNYILEVTMRSIKEVLYGGKASGII</sequence>
<dbReference type="PANTHER" id="PTHR43026">
    <property type="entry name" value="2-HYDROXYACID DEHYDROGENASE HOMOLOG 1-RELATED"/>
    <property type="match status" value="1"/>
</dbReference>
<feature type="domain" description="S-adenosyl-L-homocysteine hydrolase NAD binding" evidence="5">
    <location>
        <begin position="123"/>
        <end position="270"/>
    </location>
</feature>
<dbReference type="InterPro" id="IPR058205">
    <property type="entry name" value="D-LDH-like"/>
</dbReference>
<dbReference type="InterPro" id="IPR029753">
    <property type="entry name" value="D-isomer_DH_CS"/>
</dbReference>
<gene>
    <name evidence="6" type="ORF">IAC76_06235</name>
</gene>
<dbReference type="PANTHER" id="PTHR43026:SF1">
    <property type="entry name" value="2-HYDROXYACID DEHYDROGENASE HOMOLOG 1-RELATED"/>
    <property type="match status" value="1"/>
</dbReference>
<comment type="similarity">
    <text evidence="1 4">Belongs to the D-isomer specific 2-hydroxyacid dehydrogenase family.</text>
</comment>
<keyword evidence="2 4" id="KW-0560">Oxidoreductase</keyword>
<reference evidence="6" key="2">
    <citation type="journal article" date="2021" name="PeerJ">
        <title>Extensive microbial diversity within the chicken gut microbiome revealed by metagenomics and culture.</title>
        <authorList>
            <person name="Gilroy R."/>
            <person name="Ravi A."/>
            <person name="Getino M."/>
            <person name="Pursley I."/>
            <person name="Horton D.L."/>
            <person name="Alikhan N.F."/>
            <person name="Baker D."/>
            <person name="Gharbi K."/>
            <person name="Hall N."/>
            <person name="Watson M."/>
            <person name="Adriaenssens E.M."/>
            <person name="Foster-Nyarko E."/>
            <person name="Jarju S."/>
            <person name="Secka A."/>
            <person name="Antonio M."/>
            <person name="Oren A."/>
            <person name="Chaudhuri R.R."/>
            <person name="La Ragione R."/>
            <person name="Hildebrand F."/>
            <person name="Pallen M.J."/>
        </authorList>
    </citation>
    <scope>NUCLEOTIDE SEQUENCE</scope>
    <source>
        <strain evidence="6">10192</strain>
    </source>
</reference>
<dbReference type="InterPro" id="IPR015878">
    <property type="entry name" value="Ado_hCys_hydrolase_NAD-bd"/>
</dbReference>
<evidence type="ECO:0000256" key="2">
    <source>
        <dbReference type="ARBA" id="ARBA00023002"/>
    </source>
</evidence>
<dbReference type="PROSITE" id="PS00670">
    <property type="entry name" value="D_2_HYDROXYACID_DH_2"/>
    <property type="match status" value="1"/>
</dbReference>
<dbReference type="GO" id="GO:0008720">
    <property type="term" value="F:D-lactate dehydrogenase (NAD+) activity"/>
    <property type="evidence" value="ECO:0007669"/>
    <property type="project" value="TreeGrafter"/>
</dbReference>
<proteinExistence type="inferred from homology"/>
<dbReference type="InterPro" id="IPR006140">
    <property type="entry name" value="D-isomer_DH_NAD-bd"/>
</dbReference>
<evidence type="ECO:0000256" key="4">
    <source>
        <dbReference type="RuleBase" id="RU003719"/>
    </source>
</evidence>
<evidence type="ECO:0000256" key="3">
    <source>
        <dbReference type="ARBA" id="ARBA00023027"/>
    </source>
</evidence>
<accession>A0A9D9GXS7</accession>
<dbReference type="GO" id="GO:0051287">
    <property type="term" value="F:NAD binding"/>
    <property type="evidence" value="ECO:0007669"/>
    <property type="project" value="InterPro"/>
</dbReference>
<dbReference type="Proteomes" id="UP000823632">
    <property type="component" value="Unassembled WGS sequence"/>
</dbReference>
<name>A0A9D9GXS7_9BACT</name>
<evidence type="ECO:0000313" key="6">
    <source>
        <dbReference type="EMBL" id="MBO8430970.1"/>
    </source>
</evidence>
<dbReference type="EMBL" id="JADIND010000133">
    <property type="protein sequence ID" value="MBO8430970.1"/>
    <property type="molecule type" value="Genomic_DNA"/>
</dbReference>
<dbReference type="InterPro" id="IPR006139">
    <property type="entry name" value="D-isomer_2_OHA_DH_cat_dom"/>
</dbReference>
<evidence type="ECO:0000313" key="7">
    <source>
        <dbReference type="Proteomes" id="UP000823632"/>
    </source>
</evidence>
<protein>
    <recommendedName>
        <fullName evidence="5">S-adenosyl-L-homocysteine hydrolase NAD binding domain-containing protein</fullName>
    </recommendedName>
</protein>
<dbReference type="AlphaFoldDB" id="A0A9D9GXS7"/>
<dbReference type="SUPFAM" id="SSF51735">
    <property type="entry name" value="NAD(P)-binding Rossmann-fold domains"/>
    <property type="match status" value="1"/>
</dbReference>
<dbReference type="SMART" id="SM00997">
    <property type="entry name" value="AdoHcyase_NAD"/>
    <property type="match status" value="1"/>
</dbReference>
<dbReference type="SUPFAM" id="SSF52283">
    <property type="entry name" value="Formate/glycerate dehydrogenase catalytic domain-like"/>
    <property type="match status" value="1"/>
</dbReference>
<dbReference type="Pfam" id="PF00389">
    <property type="entry name" value="2-Hacid_dh"/>
    <property type="match status" value="1"/>
</dbReference>
<dbReference type="Pfam" id="PF02826">
    <property type="entry name" value="2-Hacid_dh_C"/>
    <property type="match status" value="1"/>
</dbReference>
<dbReference type="InterPro" id="IPR036291">
    <property type="entry name" value="NAD(P)-bd_dom_sf"/>
</dbReference>
<organism evidence="6 7">
    <name type="scientific">Candidatus Scatousia excrementipullorum</name>
    <dbReference type="NCBI Taxonomy" id="2840936"/>
    <lineage>
        <taxon>Bacteria</taxon>
        <taxon>Candidatus Scatousia</taxon>
    </lineage>
</organism>
<dbReference type="Gene3D" id="3.40.50.720">
    <property type="entry name" value="NAD(P)-binding Rossmann-like Domain"/>
    <property type="match status" value="2"/>
</dbReference>